<sequence>MAAAPAVADEAASAWSGGLDLRLREVAIENANALDEDNASASRHFERYRVRGWGRYAANDVLALTGRLMWEGRHYYRPGESAHYETWYDGALMFDNLYLDVAKPGGLPVNFRIGRQEIMFGNGWLTGDGTPLDGSRSFYLDAARATWAKAADTVDVVLVRQDAKTSLTLDGEREDQTEQDERGLIAYWRHKAGPDTDLDAFFIRKNNSPVSGEAGAGSLRLNNGFIIPVAADPSDDGHVNALGGRVESALTARWKARAEAAFEWGRRNGKDLQAYGFNGRLTRRLDGERAARVQIGYEFLSGDDPDSTGKTEAFDPLWGRWPQWSELYGPYSYGAETRTGETTNLHRLNLGWAVKVHPTTELSLDYHALFADRNSKCGSTGFSCSDKFRGHLLAAWLRSKFDKHVAGHLVAEYFIPGGYYTPPKGDNAYFLRAELVLSW</sequence>
<organism evidence="2 3">
    <name type="scientific">Parasulfuritortus cantonensis</name>
    <dbReference type="NCBI Taxonomy" id="2528202"/>
    <lineage>
        <taxon>Bacteria</taxon>
        <taxon>Pseudomonadati</taxon>
        <taxon>Pseudomonadota</taxon>
        <taxon>Betaproteobacteria</taxon>
        <taxon>Nitrosomonadales</taxon>
        <taxon>Thiobacillaceae</taxon>
        <taxon>Parasulfuritortus</taxon>
    </lineage>
</organism>
<proteinExistence type="predicted"/>
<evidence type="ECO:0000313" key="2">
    <source>
        <dbReference type="EMBL" id="TCJ18953.1"/>
    </source>
</evidence>
<evidence type="ECO:0000259" key="1">
    <source>
        <dbReference type="Pfam" id="PF13372"/>
    </source>
</evidence>
<keyword evidence="3" id="KW-1185">Reference proteome</keyword>
<dbReference type="Proteomes" id="UP000295443">
    <property type="component" value="Unassembled WGS sequence"/>
</dbReference>
<reference evidence="2 3" key="1">
    <citation type="submission" date="2019-03" db="EMBL/GenBank/DDBJ databases">
        <title>Genome sequence of Thiobacillaceae bacterium LSR1, a sulfur-oxidizing bacterium isolated from freshwater sediment.</title>
        <authorList>
            <person name="Li S."/>
        </authorList>
    </citation>
    <scope>NUCLEOTIDE SEQUENCE [LARGE SCALE GENOMIC DNA]</scope>
    <source>
        <strain evidence="2 3">LSR1</strain>
    </source>
</reference>
<evidence type="ECO:0000313" key="3">
    <source>
        <dbReference type="Proteomes" id="UP000295443"/>
    </source>
</evidence>
<gene>
    <name evidence="2" type="ORF">EZJ19_01685</name>
</gene>
<accession>A0A4R1BN51</accession>
<comment type="caution">
    <text evidence="2">The sequence shown here is derived from an EMBL/GenBank/DDBJ whole genome shotgun (WGS) entry which is preliminary data.</text>
</comment>
<dbReference type="Gene3D" id="2.40.160.100">
    <property type="match status" value="1"/>
</dbReference>
<name>A0A4R1BN51_9PROT</name>
<dbReference type="AlphaFoldDB" id="A0A4R1BN51"/>
<dbReference type="EMBL" id="SJZB01000008">
    <property type="protein sequence ID" value="TCJ18953.1"/>
    <property type="molecule type" value="Genomic_DNA"/>
</dbReference>
<dbReference type="OrthoDB" id="311329at2"/>
<feature type="domain" description="Alginate export" evidence="1">
    <location>
        <begin position="92"/>
        <end position="368"/>
    </location>
</feature>
<protein>
    <recommendedName>
        <fullName evidence="1">Alginate export domain-containing protein</fullName>
    </recommendedName>
</protein>
<dbReference type="InterPro" id="IPR053728">
    <property type="entry name" value="Alginate_Permeability_Chnl"/>
</dbReference>
<dbReference type="InterPro" id="IPR025388">
    <property type="entry name" value="Alginate_export_dom"/>
</dbReference>
<dbReference type="Pfam" id="PF13372">
    <property type="entry name" value="Alginate_exp"/>
    <property type="match status" value="1"/>
</dbReference>